<dbReference type="GO" id="GO:0016987">
    <property type="term" value="F:sigma factor activity"/>
    <property type="evidence" value="ECO:0007669"/>
    <property type="project" value="UniProtKB-KW"/>
</dbReference>
<comment type="caution">
    <text evidence="7">The sequence shown here is derived from an EMBL/GenBank/DDBJ whole genome shotgun (WGS) entry which is preliminary data.</text>
</comment>
<dbReference type="InterPro" id="IPR039425">
    <property type="entry name" value="RNA_pol_sigma-70-like"/>
</dbReference>
<keyword evidence="3" id="KW-0731">Sigma factor</keyword>
<dbReference type="SUPFAM" id="SSF88659">
    <property type="entry name" value="Sigma3 and sigma4 domains of RNA polymerase sigma factors"/>
    <property type="match status" value="1"/>
</dbReference>
<dbReference type="GO" id="GO:0006352">
    <property type="term" value="P:DNA-templated transcription initiation"/>
    <property type="evidence" value="ECO:0007669"/>
    <property type="project" value="InterPro"/>
</dbReference>
<organism evidence="7 8">
    <name type="scientific">Candidatus Gallibacteroides avistercoris</name>
    <dbReference type="NCBI Taxonomy" id="2840833"/>
    <lineage>
        <taxon>Bacteria</taxon>
        <taxon>Pseudomonadati</taxon>
        <taxon>Bacteroidota</taxon>
        <taxon>Bacteroidia</taxon>
        <taxon>Bacteroidales</taxon>
        <taxon>Bacteroidaceae</taxon>
        <taxon>Bacteroidaceae incertae sedis</taxon>
        <taxon>Candidatus Gallibacteroides</taxon>
    </lineage>
</organism>
<dbReference type="InterPro" id="IPR013325">
    <property type="entry name" value="RNA_pol_sigma_r2"/>
</dbReference>
<keyword evidence="4" id="KW-0804">Transcription</keyword>
<evidence type="ECO:0000259" key="5">
    <source>
        <dbReference type="Pfam" id="PF04542"/>
    </source>
</evidence>
<keyword evidence="2" id="KW-0805">Transcription regulation</keyword>
<evidence type="ECO:0000313" key="8">
    <source>
        <dbReference type="Proteomes" id="UP000824112"/>
    </source>
</evidence>
<proteinExistence type="inferred from homology"/>
<dbReference type="Proteomes" id="UP000824112">
    <property type="component" value="Unassembled WGS sequence"/>
</dbReference>
<evidence type="ECO:0000256" key="2">
    <source>
        <dbReference type="ARBA" id="ARBA00023015"/>
    </source>
</evidence>
<dbReference type="EMBL" id="DVNA01000151">
    <property type="protein sequence ID" value="HIU55506.1"/>
    <property type="molecule type" value="Genomic_DNA"/>
</dbReference>
<comment type="similarity">
    <text evidence="1">Belongs to the sigma-70 factor family. ECF subfamily.</text>
</comment>
<dbReference type="Pfam" id="PF04542">
    <property type="entry name" value="Sigma70_r2"/>
    <property type="match status" value="1"/>
</dbReference>
<dbReference type="InterPro" id="IPR013249">
    <property type="entry name" value="RNA_pol_sigma70_r4_t2"/>
</dbReference>
<dbReference type="SUPFAM" id="SSF88946">
    <property type="entry name" value="Sigma2 domain of RNA polymerase sigma factors"/>
    <property type="match status" value="1"/>
</dbReference>
<dbReference type="InterPro" id="IPR013324">
    <property type="entry name" value="RNA_pol_sigma_r3/r4-like"/>
</dbReference>
<dbReference type="PANTHER" id="PTHR43133:SF60">
    <property type="entry name" value="RNA POLYMERASE SIGMA FACTOR SIGV"/>
    <property type="match status" value="1"/>
</dbReference>
<evidence type="ECO:0000256" key="3">
    <source>
        <dbReference type="ARBA" id="ARBA00023082"/>
    </source>
</evidence>
<dbReference type="GO" id="GO:0003677">
    <property type="term" value="F:DNA binding"/>
    <property type="evidence" value="ECO:0007669"/>
    <property type="project" value="InterPro"/>
</dbReference>
<dbReference type="InterPro" id="IPR007627">
    <property type="entry name" value="RNA_pol_sigma70_r2"/>
</dbReference>
<feature type="domain" description="RNA polymerase sigma-70 region 2" evidence="5">
    <location>
        <begin position="9"/>
        <end position="70"/>
    </location>
</feature>
<reference evidence="7" key="1">
    <citation type="submission" date="2020-10" db="EMBL/GenBank/DDBJ databases">
        <authorList>
            <person name="Gilroy R."/>
        </authorList>
    </citation>
    <scope>NUCLEOTIDE SEQUENCE</scope>
    <source>
        <strain evidence="7">CHK158-818</strain>
    </source>
</reference>
<dbReference type="PANTHER" id="PTHR43133">
    <property type="entry name" value="RNA POLYMERASE ECF-TYPE SIGMA FACTO"/>
    <property type="match status" value="1"/>
</dbReference>
<sequence length="159" mass="18615">MEFYTLFCRGVYNSCFRILNNPMDAEEVMQETFIKFFDHVQDYVLPYPDLERKLRRMAINASIDVIRRRRVLLVPIDDNLDCAEDVYGEEEEADISVEQIQQAIAQLPDGYRTIVNLRLIEEFSFEHIAQILGIAPSTARSQFVRARKKLEILIKKLVV</sequence>
<dbReference type="Gene3D" id="1.10.10.10">
    <property type="entry name" value="Winged helix-like DNA-binding domain superfamily/Winged helix DNA-binding domain"/>
    <property type="match status" value="1"/>
</dbReference>
<evidence type="ECO:0000313" key="7">
    <source>
        <dbReference type="EMBL" id="HIU55506.1"/>
    </source>
</evidence>
<reference evidence="7" key="2">
    <citation type="journal article" date="2021" name="PeerJ">
        <title>Extensive microbial diversity within the chicken gut microbiome revealed by metagenomics and culture.</title>
        <authorList>
            <person name="Gilroy R."/>
            <person name="Ravi A."/>
            <person name="Getino M."/>
            <person name="Pursley I."/>
            <person name="Horton D.L."/>
            <person name="Alikhan N.F."/>
            <person name="Baker D."/>
            <person name="Gharbi K."/>
            <person name="Hall N."/>
            <person name="Watson M."/>
            <person name="Adriaenssens E.M."/>
            <person name="Foster-Nyarko E."/>
            <person name="Jarju S."/>
            <person name="Secka A."/>
            <person name="Antonio M."/>
            <person name="Oren A."/>
            <person name="Chaudhuri R.R."/>
            <person name="La Ragione R."/>
            <person name="Hildebrand F."/>
            <person name="Pallen M.J."/>
        </authorList>
    </citation>
    <scope>NUCLEOTIDE SEQUENCE</scope>
    <source>
        <strain evidence="7">CHK158-818</strain>
    </source>
</reference>
<dbReference type="Gene3D" id="1.10.1740.10">
    <property type="match status" value="1"/>
</dbReference>
<evidence type="ECO:0000259" key="6">
    <source>
        <dbReference type="Pfam" id="PF08281"/>
    </source>
</evidence>
<dbReference type="InterPro" id="IPR036388">
    <property type="entry name" value="WH-like_DNA-bd_sf"/>
</dbReference>
<dbReference type="AlphaFoldDB" id="A0A9D1SCW4"/>
<dbReference type="Pfam" id="PF08281">
    <property type="entry name" value="Sigma70_r4_2"/>
    <property type="match status" value="1"/>
</dbReference>
<dbReference type="NCBIfam" id="TIGR02937">
    <property type="entry name" value="sigma70-ECF"/>
    <property type="match status" value="1"/>
</dbReference>
<dbReference type="InterPro" id="IPR014284">
    <property type="entry name" value="RNA_pol_sigma-70_dom"/>
</dbReference>
<feature type="domain" description="RNA polymerase sigma factor 70 region 4 type 2" evidence="6">
    <location>
        <begin position="98"/>
        <end position="150"/>
    </location>
</feature>
<name>A0A9D1SCW4_9BACT</name>
<protein>
    <submittedName>
        <fullName evidence="7">Sigma-70 family RNA polymerase sigma factor</fullName>
    </submittedName>
</protein>
<gene>
    <name evidence="7" type="ORF">IAB03_06865</name>
</gene>
<dbReference type="CDD" id="cd06171">
    <property type="entry name" value="Sigma70_r4"/>
    <property type="match status" value="1"/>
</dbReference>
<evidence type="ECO:0000256" key="4">
    <source>
        <dbReference type="ARBA" id="ARBA00023163"/>
    </source>
</evidence>
<accession>A0A9D1SCW4</accession>
<evidence type="ECO:0000256" key="1">
    <source>
        <dbReference type="ARBA" id="ARBA00010641"/>
    </source>
</evidence>